<keyword evidence="3" id="KW-1185">Reference proteome</keyword>
<dbReference type="InterPro" id="IPR037523">
    <property type="entry name" value="VOC_core"/>
</dbReference>
<evidence type="ECO:0000313" key="2">
    <source>
        <dbReference type="EMBL" id="MBW0143723.1"/>
    </source>
</evidence>
<dbReference type="Pfam" id="PF00903">
    <property type="entry name" value="Glyoxalase"/>
    <property type="match status" value="1"/>
</dbReference>
<dbReference type="EMBL" id="JAHVAH010000001">
    <property type="protein sequence ID" value="MBW0143723.1"/>
    <property type="molecule type" value="Genomic_DNA"/>
</dbReference>
<dbReference type="RefSeq" id="WP_218631793.1">
    <property type="nucleotide sequence ID" value="NZ_JAHVAH010000001.1"/>
</dbReference>
<sequence>MAGITGLGGVFVKRKDVEAATKWYKDVLGLSGQYGPVFRWSDEPQDDPFSLLSSFADDVTYFDPGTRGFMINFRVDDLDAFQKELEEKGVEILGRQDEPYGKFAWILDPDGIKIELWAQIGPAPSE</sequence>
<dbReference type="Proteomes" id="UP000698028">
    <property type="component" value="Unassembled WGS sequence"/>
</dbReference>
<dbReference type="PANTHER" id="PTHR33993">
    <property type="entry name" value="GLYOXALASE-RELATED"/>
    <property type="match status" value="1"/>
</dbReference>
<dbReference type="InterPro" id="IPR052164">
    <property type="entry name" value="Anthracycline_SecMetBiosynth"/>
</dbReference>
<dbReference type="PANTHER" id="PTHR33993:SF5">
    <property type="entry name" value="GLYOXALASE"/>
    <property type="match status" value="1"/>
</dbReference>
<feature type="domain" description="VOC" evidence="1">
    <location>
        <begin position="6"/>
        <end position="119"/>
    </location>
</feature>
<comment type="caution">
    <text evidence="2">The sequence shown here is derived from an EMBL/GenBank/DDBJ whole genome shotgun (WGS) entry which is preliminary data.</text>
</comment>
<reference evidence="2 3" key="1">
    <citation type="submission" date="2021-07" db="EMBL/GenBank/DDBJ databases">
        <title>The draft genome sequence of Sphingomicrobium sp. B8.</title>
        <authorList>
            <person name="Mu L."/>
        </authorList>
    </citation>
    <scope>NUCLEOTIDE SEQUENCE [LARGE SCALE GENOMIC DNA]</scope>
    <source>
        <strain evidence="2 3">B8</strain>
    </source>
</reference>
<protein>
    <submittedName>
        <fullName evidence="2">VOC family protein</fullName>
    </submittedName>
</protein>
<organism evidence="2 3">
    <name type="scientific">Sphingomicrobium clamense</name>
    <dbReference type="NCBI Taxonomy" id="2851013"/>
    <lineage>
        <taxon>Bacteria</taxon>
        <taxon>Pseudomonadati</taxon>
        <taxon>Pseudomonadota</taxon>
        <taxon>Alphaproteobacteria</taxon>
        <taxon>Sphingomonadales</taxon>
        <taxon>Sphingomonadaceae</taxon>
        <taxon>Sphingomicrobium</taxon>
    </lineage>
</organism>
<name>A0ABS6V3Q8_9SPHN</name>
<evidence type="ECO:0000313" key="3">
    <source>
        <dbReference type="Proteomes" id="UP000698028"/>
    </source>
</evidence>
<accession>A0ABS6V3Q8</accession>
<dbReference type="PROSITE" id="PS51819">
    <property type="entry name" value="VOC"/>
    <property type="match status" value="1"/>
</dbReference>
<proteinExistence type="predicted"/>
<evidence type="ECO:0000259" key="1">
    <source>
        <dbReference type="PROSITE" id="PS51819"/>
    </source>
</evidence>
<dbReference type="InterPro" id="IPR004360">
    <property type="entry name" value="Glyas_Fos-R_dOase_dom"/>
</dbReference>
<gene>
    <name evidence="2" type="ORF">KTQ36_00225</name>
</gene>